<dbReference type="Proteomes" id="UP000836404">
    <property type="component" value="Unassembled WGS sequence"/>
</dbReference>
<gene>
    <name evidence="2" type="ORF">JKILLFL_G9452</name>
</gene>
<evidence type="ECO:0000313" key="3">
    <source>
        <dbReference type="Proteomes" id="UP000836404"/>
    </source>
</evidence>
<name>A0A9N8M832_9BASI</name>
<dbReference type="AlphaFoldDB" id="A0A9N8M832"/>
<reference evidence="2 3" key="1">
    <citation type="submission" date="2020-10" db="EMBL/GenBank/DDBJ databases">
        <authorList>
            <person name="Sedaghatjoo S."/>
        </authorList>
    </citation>
    <scope>NUCLEOTIDE SEQUENCE [LARGE SCALE GENOMIC DNA]</scope>
    <source>
        <strain evidence="2 3">LLFL</strain>
    </source>
</reference>
<dbReference type="EMBL" id="CAJHJF010003900">
    <property type="protein sequence ID" value="CAD6939120.1"/>
    <property type="molecule type" value="Genomic_DNA"/>
</dbReference>
<evidence type="ECO:0000256" key="1">
    <source>
        <dbReference type="SAM" id="MobiDB-lite"/>
    </source>
</evidence>
<protein>
    <submittedName>
        <fullName evidence="2">Uncharacterized protein</fullName>
    </submittedName>
</protein>
<accession>A0A9N8M832</accession>
<feature type="compositionally biased region" description="Low complexity" evidence="1">
    <location>
        <begin position="134"/>
        <end position="147"/>
    </location>
</feature>
<comment type="caution">
    <text evidence="2">The sequence shown here is derived from an EMBL/GenBank/DDBJ whole genome shotgun (WGS) entry which is preliminary data.</text>
</comment>
<organism evidence="2 3">
    <name type="scientific">Tilletia laevis</name>
    <dbReference type="NCBI Taxonomy" id="157183"/>
    <lineage>
        <taxon>Eukaryota</taxon>
        <taxon>Fungi</taxon>
        <taxon>Dikarya</taxon>
        <taxon>Basidiomycota</taxon>
        <taxon>Ustilaginomycotina</taxon>
        <taxon>Exobasidiomycetes</taxon>
        <taxon>Tilletiales</taxon>
        <taxon>Tilletiaceae</taxon>
        <taxon>Tilletia</taxon>
    </lineage>
</organism>
<evidence type="ECO:0000313" key="2">
    <source>
        <dbReference type="EMBL" id="CAD6939120.1"/>
    </source>
</evidence>
<sequence length="206" mass="23308">MATTQTTKTKAGNVPASETQQSRALTSGTTGIPRPQTGYPAGSVMSTPAQTTREERLEELSRLRTQQTDTPSDEERDRKQKEAIEALLKIKEDQKRKDKERRERRRKIHQLEKELNPSESRRSSSSDESDRTTSTKARSSTSASSAKRIGDLESKNQPLEQELQQLRLSQGLKVDNSLSQDRTPRSSHSKVERKTSQDRALDFLLE</sequence>
<feature type="compositionally biased region" description="Low complexity" evidence="1">
    <location>
        <begin position="157"/>
        <end position="172"/>
    </location>
</feature>
<feature type="compositionally biased region" description="Basic and acidic residues" evidence="1">
    <location>
        <begin position="52"/>
        <end position="62"/>
    </location>
</feature>
<feature type="compositionally biased region" description="Basic and acidic residues" evidence="1">
    <location>
        <begin position="73"/>
        <end position="101"/>
    </location>
</feature>
<keyword evidence="3" id="KW-1185">Reference proteome</keyword>
<feature type="compositionally biased region" description="Polar residues" evidence="1">
    <location>
        <begin position="1"/>
        <end position="30"/>
    </location>
</feature>
<proteinExistence type="predicted"/>
<feature type="compositionally biased region" description="Basic and acidic residues" evidence="1">
    <location>
        <begin position="109"/>
        <end position="133"/>
    </location>
</feature>
<feature type="region of interest" description="Disordered" evidence="1">
    <location>
        <begin position="1"/>
        <end position="206"/>
    </location>
</feature>
<feature type="compositionally biased region" description="Basic and acidic residues" evidence="1">
    <location>
        <begin position="189"/>
        <end position="206"/>
    </location>
</feature>